<evidence type="ECO:0000256" key="5">
    <source>
        <dbReference type="PROSITE-ProRule" id="PRU00104"/>
    </source>
</evidence>
<dbReference type="InterPro" id="IPR044611">
    <property type="entry name" value="E3A/B/C-like"/>
</dbReference>
<dbReference type="SUPFAM" id="SSF56204">
    <property type="entry name" value="Hect, E3 ligase catalytic domain"/>
    <property type="match status" value="1"/>
</dbReference>
<keyword evidence="3" id="KW-0808">Transferase</keyword>
<gene>
    <name evidence="8" type="ORF">MAR_015762</name>
</gene>
<dbReference type="InterPro" id="IPR000569">
    <property type="entry name" value="HECT_dom"/>
</dbReference>
<evidence type="ECO:0000256" key="6">
    <source>
        <dbReference type="SAM" id="MobiDB-lite"/>
    </source>
</evidence>
<feature type="compositionally biased region" description="Low complexity" evidence="6">
    <location>
        <begin position="157"/>
        <end position="176"/>
    </location>
</feature>
<protein>
    <recommendedName>
        <fullName evidence="2">HECT-type E3 ubiquitin transferase</fullName>
        <ecNumber evidence="2">2.3.2.26</ecNumber>
    </recommendedName>
</protein>
<reference evidence="8" key="1">
    <citation type="submission" date="2022-11" db="EMBL/GenBank/DDBJ databases">
        <title>Centuries of genome instability and evolution in soft-shell clam transmissible cancer (bioRxiv).</title>
        <authorList>
            <person name="Hart S.F.M."/>
            <person name="Yonemitsu M.A."/>
            <person name="Giersch R.M."/>
            <person name="Beal B.F."/>
            <person name="Arriagada G."/>
            <person name="Davis B.W."/>
            <person name="Ostrander E.A."/>
            <person name="Goff S.P."/>
            <person name="Metzger M.J."/>
        </authorList>
    </citation>
    <scope>NUCLEOTIDE SEQUENCE</scope>
    <source>
        <strain evidence="8">MELC-2E11</strain>
        <tissue evidence="8">Siphon/mantle</tissue>
    </source>
</reference>
<dbReference type="Gene3D" id="3.30.2410.10">
    <property type="entry name" value="Hect, E3 ligase catalytic domain"/>
    <property type="match status" value="1"/>
</dbReference>
<accession>A0ABY7FM85</accession>
<feature type="region of interest" description="Disordered" evidence="6">
    <location>
        <begin position="55"/>
        <end position="203"/>
    </location>
</feature>
<dbReference type="Gene3D" id="3.90.1750.10">
    <property type="entry name" value="Hect, E3 ligase catalytic domains"/>
    <property type="match status" value="2"/>
</dbReference>
<dbReference type="Pfam" id="PF00632">
    <property type="entry name" value="HECT"/>
    <property type="match status" value="1"/>
</dbReference>
<dbReference type="EC" id="2.3.2.26" evidence="2"/>
<evidence type="ECO:0000313" key="8">
    <source>
        <dbReference type="EMBL" id="WAR21788.1"/>
    </source>
</evidence>
<evidence type="ECO:0000256" key="1">
    <source>
        <dbReference type="ARBA" id="ARBA00000885"/>
    </source>
</evidence>
<keyword evidence="4 5" id="KW-0833">Ubl conjugation pathway</keyword>
<evidence type="ECO:0000256" key="2">
    <source>
        <dbReference type="ARBA" id="ARBA00012485"/>
    </source>
</evidence>
<dbReference type="PANTHER" id="PTHR45700:SF9">
    <property type="entry name" value="HECT-TYPE E3 UBIQUITIN TRANSFERASE"/>
    <property type="match status" value="1"/>
</dbReference>
<comment type="catalytic activity">
    <reaction evidence="1">
        <text>S-ubiquitinyl-[E2 ubiquitin-conjugating enzyme]-L-cysteine + [acceptor protein]-L-lysine = [E2 ubiquitin-conjugating enzyme]-L-cysteine + N(6)-ubiquitinyl-[acceptor protein]-L-lysine.</text>
        <dbReference type="EC" id="2.3.2.26"/>
    </reaction>
</comment>
<dbReference type="InterPro" id="IPR035983">
    <property type="entry name" value="Hect_E3_ubiquitin_ligase"/>
</dbReference>
<evidence type="ECO:0000256" key="4">
    <source>
        <dbReference type="ARBA" id="ARBA00022786"/>
    </source>
</evidence>
<feature type="compositionally biased region" description="Basic and acidic residues" evidence="6">
    <location>
        <begin position="177"/>
        <end position="186"/>
    </location>
</feature>
<evidence type="ECO:0000259" key="7">
    <source>
        <dbReference type="PROSITE" id="PS50237"/>
    </source>
</evidence>
<comment type="caution">
    <text evidence="5">Lacks conserved residue(s) required for the propagation of feature annotation.</text>
</comment>
<dbReference type="SMART" id="SM00119">
    <property type="entry name" value="HECTc"/>
    <property type="match status" value="1"/>
</dbReference>
<dbReference type="Gene3D" id="3.30.2160.10">
    <property type="entry name" value="Hect, E3 ligase catalytic domain"/>
    <property type="match status" value="1"/>
</dbReference>
<dbReference type="EMBL" id="CP111023">
    <property type="protein sequence ID" value="WAR21788.1"/>
    <property type="molecule type" value="Genomic_DNA"/>
</dbReference>
<feature type="compositionally biased region" description="Polar residues" evidence="6">
    <location>
        <begin position="138"/>
        <end position="151"/>
    </location>
</feature>
<feature type="non-terminal residue" evidence="8">
    <location>
        <position position="788"/>
    </location>
</feature>
<name>A0ABY7FM85_MYAAR</name>
<feature type="compositionally biased region" description="Low complexity" evidence="6">
    <location>
        <begin position="98"/>
        <end position="122"/>
    </location>
</feature>
<dbReference type="PROSITE" id="PS50237">
    <property type="entry name" value="HECT"/>
    <property type="match status" value="1"/>
</dbReference>
<feature type="compositionally biased region" description="Polar residues" evidence="6">
    <location>
        <begin position="71"/>
        <end position="89"/>
    </location>
</feature>
<evidence type="ECO:0000313" key="9">
    <source>
        <dbReference type="Proteomes" id="UP001164746"/>
    </source>
</evidence>
<dbReference type="Proteomes" id="UP001164746">
    <property type="component" value="Chromosome 12"/>
</dbReference>
<feature type="compositionally biased region" description="Basic and acidic residues" evidence="6">
    <location>
        <begin position="55"/>
        <end position="70"/>
    </location>
</feature>
<organism evidence="8 9">
    <name type="scientific">Mya arenaria</name>
    <name type="common">Soft-shell clam</name>
    <dbReference type="NCBI Taxonomy" id="6604"/>
    <lineage>
        <taxon>Eukaryota</taxon>
        <taxon>Metazoa</taxon>
        <taxon>Spiralia</taxon>
        <taxon>Lophotrochozoa</taxon>
        <taxon>Mollusca</taxon>
        <taxon>Bivalvia</taxon>
        <taxon>Autobranchia</taxon>
        <taxon>Heteroconchia</taxon>
        <taxon>Euheterodonta</taxon>
        <taxon>Imparidentia</taxon>
        <taxon>Neoheterodontei</taxon>
        <taxon>Myida</taxon>
        <taxon>Myoidea</taxon>
        <taxon>Myidae</taxon>
        <taxon>Mya</taxon>
    </lineage>
</organism>
<evidence type="ECO:0000256" key="3">
    <source>
        <dbReference type="ARBA" id="ARBA00022679"/>
    </source>
</evidence>
<feature type="domain" description="HECT" evidence="7">
    <location>
        <begin position="470"/>
        <end position="771"/>
    </location>
</feature>
<sequence>MANKMCTESALAQSSSSERGRYEVTCPTCDFTSTVPNGSRRTICPKCGGFYRKEDAERPEPRRLQKRNENNRSGGINSIANFFNTLAPGNSNKKKKNVQNNNFNGIVSGGSSENSNSDTSSNAPELPPIDSKGRLTVPNASSRTTTPSYAESRTSSRRSQASSVASKSSYKSVRLSSPERERHLSSRSDMGGENTGAGVSVTTRPQSDKVIYPVRTKTSEQLREDVRAARETGNWKCVQEFYATTFDSFLEVNAAFKPEDIKKSVLKAIINSLLKDKRHIGRNPQFGQTSTYVIFAHLLRQMAALTDHDHHFLVYWLRKLTSNRMQALLERLNSFISIRLFPPKPQDLPSMAKCTWWIPSCTKVMALLNAANNLCVPHLVSHIDFYNMALDNLDLMSEFSFCQYPFILSITGKRTILQRDSEQQMILMARRSLVAKVQRRQLPDVGMLFFNLTVRREHLVSDSLNEISKKQHDLKKKLKVTFAGEPGLDMGGLTKEWFLLLIKKIFHENYAVYNSIILDLRFPPCCYKKLLSPPVVPYNNPRVPVGVTALTLRDLKTVHPKLLSSLVVPYNNPRVPVGVTALTLRDLKTVHLKLLSPPVAPCNNPRMPLGVTALTFRDLKTVHPDVAKGLTDLLEYTGNVEDDFCMNFQVSQECYGKVNTYELKEGGADIPVTAENRQEYVDLYVDWVLNKSVFQQFKAFYHGFHTMLRPEEIDMLVCGNPRLDMNELKKVTVYDGYGPAHPLIKSFWDIVLSLAKPLQKSLLMFTTGSDRTADFPHLFQPAGAAGIQ</sequence>
<keyword evidence="9" id="KW-1185">Reference proteome</keyword>
<dbReference type="PANTHER" id="PTHR45700">
    <property type="entry name" value="UBIQUITIN-PROTEIN LIGASE E3C"/>
    <property type="match status" value="1"/>
</dbReference>
<proteinExistence type="predicted"/>